<evidence type="ECO:0000313" key="3">
    <source>
        <dbReference type="Proteomes" id="UP000694580"/>
    </source>
</evidence>
<keyword evidence="1" id="KW-0812">Transmembrane</keyword>
<evidence type="ECO:0000313" key="2">
    <source>
        <dbReference type="Ensembl" id="ENSDCDP00010031308.1"/>
    </source>
</evidence>
<keyword evidence="1" id="KW-1133">Transmembrane helix</keyword>
<evidence type="ECO:0000256" key="1">
    <source>
        <dbReference type="SAM" id="Phobius"/>
    </source>
</evidence>
<keyword evidence="3" id="KW-1185">Reference proteome</keyword>
<feature type="transmembrane region" description="Helical" evidence="1">
    <location>
        <begin position="112"/>
        <end position="128"/>
    </location>
</feature>
<sequence>MVFFQGLDLHTGNAVIQTLELPIPGYSRYTIGEREIYYSSYYTVGRLYDVTAEGHSESQKWSMECRSSSEDLQHQAVWQGWATCHSDILPENSSHVVGRDALIISLMPRGKIIIIILIIIITVANVPVKTQQLLWGCKC</sequence>
<proteinExistence type="predicted"/>
<keyword evidence="1" id="KW-0472">Membrane</keyword>
<protein>
    <submittedName>
        <fullName evidence="2">Uncharacterized protein</fullName>
    </submittedName>
</protein>
<dbReference type="Ensembl" id="ENSDCDT00010038713.1">
    <property type="protein sequence ID" value="ENSDCDP00010031308.1"/>
    <property type="gene ID" value="ENSDCDG00010019931.1"/>
</dbReference>
<reference evidence="2" key="3">
    <citation type="submission" date="2025-09" db="UniProtKB">
        <authorList>
            <consortium name="Ensembl"/>
        </authorList>
    </citation>
    <scope>IDENTIFICATION</scope>
</reference>
<dbReference type="AlphaFoldDB" id="A0AAY4CE09"/>
<reference evidence="2" key="2">
    <citation type="submission" date="2025-08" db="UniProtKB">
        <authorList>
            <consortium name="Ensembl"/>
        </authorList>
    </citation>
    <scope>IDENTIFICATION</scope>
</reference>
<accession>A0AAY4CE09</accession>
<organism evidence="2 3">
    <name type="scientific">Denticeps clupeoides</name>
    <name type="common">denticle herring</name>
    <dbReference type="NCBI Taxonomy" id="299321"/>
    <lineage>
        <taxon>Eukaryota</taxon>
        <taxon>Metazoa</taxon>
        <taxon>Chordata</taxon>
        <taxon>Craniata</taxon>
        <taxon>Vertebrata</taxon>
        <taxon>Euteleostomi</taxon>
        <taxon>Actinopterygii</taxon>
        <taxon>Neopterygii</taxon>
        <taxon>Teleostei</taxon>
        <taxon>Clupei</taxon>
        <taxon>Clupeiformes</taxon>
        <taxon>Denticipitoidei</taxon>
        <taxon>Denticipitidae</taxon>
        <taxon>Denticeps</taxon>
    </lineage>
</organism>
<dbReference type="Proteomes" id="UP000694580">
    <property type="component" value="Chromosome 3"/>
</dbReference>
<name>A0AAY4CE09_9TELE</name>
<reference evidence="2 3" key="1">
    <citation type="submission" date="2020-06" db="EMBL/GenBank/DDBJ databases">
        <authorList>
            <consortium name="Wellcome Sanger Institute Data Sharing"/>
        </authorList>
    </citation>
    <scope>NUCLEOTIDE SEQUENCE [LARGE SCALE GENOMIC DNA]</scope>
</reference>